<keyword evidence="3" id="KW-1133">Transmembrane helix</keyword>
<comment type="subcellular location">
    <subcellularLocation>
        <location evidence="1">Endomembrane system</location>
        <topology evidence="1">Multi-pass membrane protein</topology>
    </subcellularLocation>
</comment>
<sequence length="182" mass="20852">MIKTIFAKAKKAYSESEASKSTHGTTSDANNSTYDDGKGVSESLFYRIFVKSAYRLLRKPLTVFKLLQQSMTHLEKYDSIREFAEETKERLGTLTRLVRAYLKGEYAGISKKNVALSLAAILYFLSPLDLIPDFLVAGFLDDFALLTWLYNNLKVELEEFISWEEEKTLIRIPIKVSEETKK</sequence>
<evidence type="ECO:0000256" key="1">
    <source>
        <dbReference type="ARBA" id="ARBA00004127"/>
    </source>
</evidence>
<evidence type="ECO:0000256" key="4">
    <source>
        <dbReference type="ARBA" id="ARBA00023136"/>
    </source>
</evidence>
<dbReference type="EMBL" id="CACVAQ010000412">
    <property type="protein sequence ID" value="CAA6827782.1"/>
    <property type="molecule type" value="Genomic_DNA"/>
</dbReference>
<feature type="domain" description="DUF1232" evidence="5">
    <location>
        <begin position="115"/>
        <end position="148"/>
    </location>
</feature>
<dbReference type="GO" id="GO:0012505">
    <property type="term" value="C:endomembrane system"/>
    <property type="evidence" value="ECO:0007669"/>
    <property type="project" value="UniProtKB-SubCell"/>
</dbReference>
<evidence type="ECO:0000313" key="6">
    <source>
        <dbReference type="EMBL" id="CAA6827782.1"/>
    </source>
</evidence>
<organism evidence="6">
    <name type="scientific">uncultured Aureispira sp</name>
    <dbReference type="NCBI Taxonomy" id="1331704"/>
    <lineage>
        <taxon>Bacteria</taxon>
        <taxon>Pseudomonadati</taxon>
        <taxon>Bacteroidota</taxon>
        <taxon>Saprospiria</taxon>
        <taxon>Saprospirales</taxon>
        <taxon>Saprospiraceae</taxon>
        <taxon>Aureispira</taxon>
        <taxon>environmental samples</taxon>
    </lineage>
</organism>
<dbReference type="InterPro" id="IPR010652">
    <property type="entry name" value="DUF1232"/>
</dbReference>
<dbReference type="AlphaFoldDB" id="A0A6S6UH63"/>
<keyword evidence="2" id="KW-0812">Transmembrane</keyword>
<accession>A0A6S6UH63</accession>
<evidence type="ECO:0000256" key="3">
    <source>
        <dbReference type="ARBA" id="ARBA00022989"/>
    </source>
</evidence>
<name>A0A6S6UH63_9BACT</name>
<proteinExistence type="predicted"/>
<keyword evidence="4" id="KW-0472">Membrane</keyword>
<evidence type="ECO:0000256" key="2">
    <source>
        <dbReference type="ARBA" id="ARBA00022692"/>
    </source>
</evidence>
<dbReference type="Pfam" id="PF06803">
    <property type="entry name" value="DUF1232"/>
    <property type="match status" value="1"/>
</dbReference>
<protein>
    <recommendedName>
        <fullName evidence="5">DUF1232 domain-containing protein</fullName>
    </recommendedName>
</protein>
<reference evidence="6" key="1">
    <citation type="submission" date="2020-01" db="EMBL/GenBank/DDBJ databases">
        <authorList>
            <person name="Meier V. D."/>
            <person name="Meier V D."/>
        </authorList>
    </citation>
    <scope>NUCLEOTIDE SEQUENCE</scope>
    <source>
        <strain evidence="6">HLG_WM_MAG_10</strain>
    </source>
</reference>
<evidence type="ECO:0000259" key="5">
    <source>
        <dbReference type="Pfam" id="PF06803"/>
    </source>
</evidence>
<gene>
    <name evidence="6" type="ORF">HELGO_WM21811</name>
</gene>